<dbReference type="InterPro" id="IPR012983">
    <property type="entry name" value="PHR"/>
</dbReference>
<dbReference type="Pfam" id="PF07707">
    <property type="entry name" value="BACK"/>
    <property type="match status" value="1"/>
</dbReference>
<sequence length="342" mass="38612">MLYVADKYMLAAVKRKCETVLKQTAQSEHATKALQTAYQFHLLELQKDSLDYIDMNTKACLLSEHAVSLSKDCLELILKSDFLACSETDICQFILKWGKYQCELAKLEPSGGNMRESLGNILYLIRFPNVEMKFFSKAIANSGLLTSNEMVSIYQSHFGEPSKAFPRSIRAPVSKRQTYNINRYGQITGPMGSSGIQSLTFRSNKEIWLKGVNIFPPFNQYVPQIRGGIRKHCYDPGTVNISIKVLNDSKEETFQQQENIDLSQISGKVRQIDFCKPVHVTSMRDYTIVLDGMTHHNFYGTDCQESVTDQQCGVTIMFKNSPVDRNGTNINSGQFAGLLFSV</sequence>
<name>A0A8B6H1C3_MYTGA</name>
<dbReference type="PANTHER" id="PTHR45774:SF3">
    <property type="entry name" value="BTB (POZ) DOMAIN-CONTAINING 2B-RELATED"/>
    <property type="match status" value="1"/>
</dbReference>
<protein>
    <recommendedName>
        <fullName evidence="1">BACK domain-containing protein</fullName>
    </recommendedName>
</protein>
<dbReference type="InterPro" id="IPR011333">
    <property type="entry name" value="SKP1/BTB/POZ_sf"/>
</dbReference>
<dbReference type="GO" id="GO:0022008">
    <property type="term" value="P:neurogenesis"/>
    <property type="evidence" value="ECO:0007669"/>
    <property type="project" value="TreeGrafter"/>
</dbReference>
<reference evidence="2" key="1">
    <citation type="submission" date="2018-11" db="EMBL/GenBank/DDBJ databases">
        <authorList>
            <person name="Alioto T."/>
            <person name="Alioto T."/>
        </authorList>
    </citation>
    <scope>NUCLEOTIDE SEQUENCE</scope>
</reference>
<dbReference type="Pfam" id="PF08005">
    <property type="entry name" value="PHR"/>
    <property type="match status" value="1"/>
</dbReference>
<dbReference type="InterPro" id="IPR011705">
    <property type="entry name" value="BACK"/>
</dbReference>
<evidence type="ECO:0000313" key="3">
    <source>
        <dbReference type="Proteomes" id="UP000596742"/>
    </source>
</evidence>
<dbReference type="Proteomes" id="UP000596742">
    <property type="component" value="Unassembled WGS sequence"/>
</dbReference>
<dbReference type="PANTHER" id="PTHR45774">
    <property type="entry name" value="BTB/POZ DOMAIN-CONTAINING"/>
    <property type="match status" value="1"/>
</dbReference>
<dbReference type="EMBL" id="UYJE01009314">
    <property type="protein sequence ID" value="VDI72325.1"/>
    <property type="molecule type" value="Genomic_DNA"/>
</dbReference>
<dbReference type="InterPro" id="IPR038648">
    <property type="entry name" value="PHR_sf"/>
</dbReference>
<evidence type="ECO:0000259" key="1">
    <source>
        <dbReference type="SMART" id="SM00875"/>
    </source>
</evidence>
<dbReference type="GO" id="GO:0005829">
    <property type="term" value="C:cytosol"/>
    <property type="evidence" value="ECO:0007669"/>
    <property type="project" value="TreeGrafter"/>
</dbReference>
<feature type="domain" description="BACK" evidence="1">
    <location>
        <begin position="33"/>
        <end position="140"/>
    </location>
</feature>
<dbReference type="AlphaFoldDB" id="A0A8B6H1C3"/>
<dbReference type="Gene3D" id="1.25.40.420">
    <property type="match status" value="1"/>
</dbReference>
<proteinExistence type="predicted"/>
<dbReference type="SMART" id="SM00875">
    <property type="entry name" value="BACK"/>
    <property type="match status" value="1"/>
</dbReference>
<evidence type="ECO:0000313" key="2">
    <source>
        <dbReference type="EMBL" id="VDI72325.1"/>
    </source>
</evidence>
<dbReference type="Gene3D" id="2.60.120.820">
    <property type="entry name" value="PHR domain"/>
    <property type="match status" value="1"/>
</dbReference>
<dbReference type="OrthoDB" id="624345at2759"/>
<comment type="caution">
    <text evidence="2">The sequence shown here is derived from an EMBL/GenBank/DDBJ whole genome shotgun (WGS) entry which is preliminary data.</text>
</comment>
<gene>
    <name evidence="2" type="ORF">MGAL_10B006934</name>
</gene>
<accession>A0A8B6H1C3</accession>
<organism evidence="2 3">
    <name type="scientific">Mytilus galloprovincialis</name>
    <name type="common">Mediterranean mussel</name>
    <dbReference type="NCBI Taxonomy" id="29158"/>
    <lineage>
        <taxon>Eukaryota</taxon>
        <taxon>Metazoa</taxon>
        <taxon>Spiralia</taxon>
        <taxon>Lophotrochozoa</taxon>
        <taxon>Mollusca</taxon>
        <taxon>Bivalvia</taxon>
        <taxon>Autobranchia</taxon>
        <taxon>Pteriomorphia</taxon>
        <taxon>Mytilida</taxon>
        <taxon>Mytiloidea</taxon>
        <taxon>Mytilidae</taxon>
        <taxon>Mytilinae</taxon>
        <taxon>Mytilus</taxon>
    </lineage>
</organism>
<dbReference type="Gene3D" id="3.30.710.10">
    <property type="entry name" value="Potassium Channel Kv1.1, Chain A"/>
    <property type="match status" value="1"/>
</dbReference>
<keyword evidence="3" id="KW-1185">Reference proteome</keyword>